<evidence type="ECO:0000313" key="1">
    <source>
        <dbReference type="EMBL" id="MBD2598530.1"/>
    </source>
</evidence>
<evidence type="ECO:0000313" key="2">
    <source>
        <dbReference type="Proteomes" id="UP000603457"/>
    </source>
</evidence>
<dbReference type="EMBL" id="JACJTB010000079">
    <property type="protein sequence ID" value="MBD2598530.1"/>
    <property type="molecule type" value="Genomic_DNA"/>
</dbReference>
<organism evidence="1 2">
    <name type="scientific">Nostoc spongiaeforme FACHB-130</name>
    <dbReference type="NCBI Taxonomy" id="1357510"/>
    <lineage>
        <taxon>Bacteria</taxon>
        <taxon>Bacillati</taxon>
        <taxon>Cyanobacteriota</taxon>
        <taxon>Cyanophyceae</taxon>
        <taxon>Nostocales</taxon>
        <taxon>Nostocaceae</taxon>
        <taxon>Nostoc</taxon>
    </lineage>
</organism>
<name>A0ABR8G5H7_9NOSO</name>
<comment type="caution">
    <text evidence="1">The sequence shown here is derived from an EMBL/GenBank/DDBJ whole genome shotgun (WGS) entry which is preliminary data.</text>
</comment>
<dbReference type="Proteomes" id="UP000603457">
    <property type="component" value="Unassembled WGS sequence"/>
</dbReference>
<accession>A0ABR8G5H7</accession>
<proteinExistence type="predicted"/>
<reference evidence="1 2" key="1">
    <citation type="journal article" date="2020" name="ISME J.">
        <title>Comparative genomics reveals insights into cyanobacterial evolution and habitat adaptation.</title>
        <authorList>
            <person name="Chen M.Y."/>
            <person name="Teng W.K."/>
            <person name="Zhao L."/>
            <person name="Hu C.X."/>
            <person name="Zhou Y.K."/>
            <person name="Han B.P."/>
            <person name="Song L.R."/>
            <person name="Shu W.S."/>
        </authorList>
    </citation>
    <scope>NUCLEOTIDE SEQUENCE [LARGE SCALE GENOMIC DNA]</scope>
    <source>
        <strain evidence="1 2">FACHB-130</strain>
    </source>
</reference>
<protein>
    <submittedName>
        <fullName evidence="1">Uncharacterized protein</fullName>
    </submittedName>
</protein>
<gene>
    <name evidence="1" type="ORF">H6G74_30165</name>
</gene>
<keyword evidence="2" id="KW-1185">Reference proteome</keyword>
<sequence length="50" mass="5838">MWEGWEVWEDGEEIFPPKLPTPLSLHPLPIREKFGSSPYPPASNPYSQLW</sequence>